<dbReference type="GO" id="GO:0004190">
    <property type="term" value="F:aspartic-type endopeptidase activity"/>
    <property type="evidence" value="ECO:0007669"/>
    <property type="project" value="UniProtKB-KW"/>
</dbReference>
<keyword evidence="4" id="KW-0064">Aspartyl protease</keyword>
<dbReference type="CDD" id="cd05474">
    <property type="entry name" value="SAP_like"/>
    <property type="match status" value="1"/>
</dbReference>
<keyword evidence="11" id="KW-1185">Reference proteome</keyword>
<feature type="disulfide bond" evidence="7">
    <location>
        <begin position="462"/>
        <end position="497"/>
    </location>
</feature>
<dbReference type="EMBL" id="JOWA01000085">
    <property type="protein sequence ID" value="KEZ45274.1"/>
    <property type="molecule type" value="Genomic_DNA"/>
</dbReference>
<dbReference type="VEuPathDB" id="FungiDB:SAPIO_CDS2066"/>
<evidence type="ECO:0000256" key="4">
    <source>
        <dbReference type="ARBA" id="ARBA00022750"/>
    </source>
</evidence>
<comment type="similarity">
    <text evidence="1">Belongs to the peptidase A1 family.</text>
</comment>
<dbReference type="KEGG" id="sapo:SAPIO_CDS2066"/>
<dbReference type="HOGENOM" id="CLU_013253_9_4_1"/>
<dbReference type="InterPro" id="IPR021109">
    <property type="entry name" value="Peptidase_aspartic_dom_sf"/>
</dbReference>
<evidence type="ECO:0000256" key="3">
    <source>
        <dbReference type="ARBA" id="ARBA00022729"/>
    </source>
</evidence>
<accession>A0A084GD62</accession>
<dbReference type="OMA" id="CEAVGFY"/>
<reference evidence="10 11" key="1">
    <citation type="journal article" date="2014" name="Genome Announc.">
        <title>Draft genome sequence of the pathogenic fungus Scedosporium apiospermum.</title>
        <authorList>
            <person name="Vandeputte P."/>
            <person name="Ghamrawi S."/>
            <person name="Rechenmann M."/>
            <person name="Iltis A."/>
            <person name="Giraud S."/>
            <person name="Fleury M."/>
            <person name="Thornton C."/>
            <person name="Delhaes L."/>
            <person name="Meyer W."/>
            <person name="Papon N."/>
            <person name="Bouchara J.P."/>
        </authorList>
    </citation>
    <scope>NUCLEOTIDE SEQUENCE [LARGE SCALE GENOMIC DNA]</scope>
    <source>
        <strain evidence="10 11">IHEM 14462</strain>
    </source>
</reference>
<feature type="chain" id="PRO_5001775648" description="Peptidase A1 domain-containing protein" evidence="8">
    <location>
        <begin position="18"/>
        <end position="607"/>
    </location>
</feature>
<comment type="caution">
    <text evidence="10">The sequence shown here is derived from an EMBL/GenBank/DDBJ whole genome shotgun (WGS) entry which is preliminary data.</text>
</comment>
<dbReference type="OrthoDB" id="771136at2759"/>
<dbReference type="RefSeq" id="XP_016645073.1">
    <property type="nucleotide sequence ID" value="XM_016785195.1"/>
</dbReference>
<evidence type="ECO:0000256" key="7">
    <source>
        <dbReference type="PIRSR" id="PIRSR601461-2"/>
    </source>
</evidence>
<protein>
    <recommendedName>
        <fullName evidence="9">Peptidase A1 domain-containing protein</fullName>
    </recommendedName>
</protein>
<keyword evidence="5" id="KW-0378">Hydrolase</keyword>
<evidence type="ECO:0000256" key="8">
    <source>
        <dbReference type="SAM" id="SignalP"/>
    </source>
</evidence>
<dbReference type="InterPro" id="IPR033121">
    <property type="entry name" value="PEPTIDASE_A1"/>
</dbReference>
<evidence type="ECO:0000313" key="11">
    <source>
        <dbReference type="Proteomes" id="UP000028545"/>
    </source>
</evidence>
<feature type="signal peptide" evidence="8">
    <location>
        <begin position="1"/>
        <end position="17"/>
    </location>
</feature>
<dbReference type="GeneID" id="27721138"/>
<dbReference type="GO" id="GO:0006508">
    <property type="term" value="P:proteolysis"/>
    <property type="evidence" value="ECO:0007669"/>
    <property type="project" value="UniProtKB-KW"/>
</dbReference>
<feature type="active site" evidence="6">
    <location>
        <position position="427"/>
    </location>
</feature>
<evidence type="ECO:0000256" key="2">
    <source>
        <dbReference type="ARBA" id="ARBA00022670"/>
    </source>
</evidence>
<dbReference type="Proteomes" id="UP000028545">
    <property type="component" value="Unassembled WGS sequence"/>
</dbReference>
<dbReference type="InterPro" id="IPR033876">
    <property type="entry name" value="SAP-like"/>
</dbReference>
<dbReference type="PRINTS" id="PR00792">
    <property type="entry name" value="PEPSIN"/>
</dbReference>
<dbReference type="Gene3D" id="2.40.70.10">
    <property type="entry name" value="Acid Proteases"/>
    <property type="match status" value="2"/>
</dbReference>
<dbReference type="InterPro" id="IPR001461">
    <property type="entry name" value="Aspartic_peptidase_A1"/>
</dbReference>
<dbReference type="PROSITE" id="PS51767">
    <property type="entry name" value="PEPTIDASE_A1"/>
    <property type="match status" value="1"/>
</dbReference>
<evidence type="ECO:0000256" key="1">
    <source>
        <dbReference type="ARBA" id="ARBA00007447"/>
    </source>
</evidence>
<name>A0A084GD62_PSEDA</name>
<keyword evidence="3 8" id="KW-0732">Signal</keyword>
<dbReference type="Pfam" id="PF00026">
    <property type="entry name" value="Asp"/>
    <property type="match status" value="1"/>
</dbReference>
<evidence type="ECO:0000259" key="9">
    <source>
        <dbReference type="PROSITE" id="PS51767"/>
    </source>
</evidence>
<keyword evidence="7" id="KW-1015">Disulfide bond</keyword>
<keyword evidence="2" id="KW-0645">Protease</keyword>
<sequence>MALYPLLVLVLAVCVRSWPQISFSDDVVARDTQDHLRALPYTTRSNVLARGQLPVVDNGNDMSLLTLPIPETKKTKVRRTPAERRQLPVEEELGMDAVTLPVARLRKTKAKTPRALSLPVDEDVGDLVTLPVPKTRKTKAKAPRGISLPIDEDVGDLVTLPVSMGRKNGTSRQTPNDGAGSSGVLTLPVVHSTKPGLFKRAVELELANRSDVAYYAQLNFGTPPQPIFVQLDTGSFELWVNPDCSILPDRDVRFCEAVGYYDAEASTTASNFSGNKTLRYGIGAANVTYIRDSIGLPGSNAVLKDVQFGVATGTEDQFAGILGIGYGEGVTTQYPNFIDELASQGVTKTKAFSIGLGSKSDQEGVIVFGGVDTAKFSGWLAPLPIIPAAQSPDGVPRYWVQMKGMSLEAPNKPSRKYPGSSTPVFLDSGATLSLLPRALTDLIAADFGSAGEDENGFYGVDCKFVGYEGTLDFEFEGVTIRVPYREIIRELSNPPRCYLGIVASDDFILLGDTFLRSAYVVIDADTKTTYMAQYANCGAMVKPITTPTDIPTFYGLCGLTENSVVPEDSTVTAQADSTTQQASDGSRPAMNAALALGTVAAFVLAMI</sequence>
<dbReference type="PANTHER" id="PTHR47966:SF65">
    <property type="entry name" value="ASPARTIC-TYPE ENDOPEPTIDASE"/>
    <property type="match status" value="1"/>
</dbReference>
<evidence type="ECO:0000313" key="10">
    <source>
        <dbReference type="EMBL" id="KEZ45274.1"/>
    </source>
</evidence>
<feature type="domain" description="Peptidase A1" evidence="9">
    <location>
        <begin position="214"/>
        <end position="532"/>
    </location>
</feature>
<dbReference type="AlphaFoldDB" id="A0A084GD62"/>
<proteinExistence type="inferred from homology"/>
<gene>
    <name evidence="10" type="ORF">SAPIO_CDS2066</name>
</gene>
<evidence type="ECO:0000256" key="6">
    <source>
        <dbReference type="PIRSR" id="PIRSR601461-1"/>
    </source>
</evidence>
<evidence type="ECO:0000256" key="5">
    <source>
        <dbReference type="ARBA" id="ARBA00022801"/>
    </source>
</evidence>
<organism evidence="10 11">
    <name type="scientific">Pseudallescheria apiosperma</name>
    <name type="common">Scedosporium apiospermum</name>
    <dbReference type="NCBI Taxonomy" id="563466"/>
    <lineage>
        <taxon>Eukaryota</taxon>
        <taxon>Fungi</taxon>
        <taxon>Dikarya</taxon>
        <taxon>Ascomycota</taxon>
        <taxon>Pezizomycotina</taxon>
        <taxon>Sordariomycetes</taxon>
        <taxon>Hypocreomycetidae</taxon>
        <taxon>Microascales</taxon>
        <taxon>Microascaceae</taxon>
        <taxon>Scedosporium</taxon>
    </lineage>
</organism>
<feature type="active site" evidence="6">
    <location>
        <position position="232"/>
    </location>
</feature>
<dbReference type="SUPFAM" id="SSF50630">
    <property type="entry name" value="Acid proteases"/>
    <property type="match status" value="1"/>
</dbReference>
<dbReference type="PANTHER" id="PTHR47966">
    <property type="entry name" value="BETA-SITE APP-CLEAVING ENZYME, ISOFORM A-RELATED"/>
    <property type="match status" value="1"/>
</dbReference>